<feature type="region of interest" description="Disordered" evidence="2">
    <location>
        <begin position="52"/>
        <end position="93"/>
    </location>
</feature>
<keyword evidence="1" id="KW-0175">Coiled coil</keyword>
<sequence>MIRKQVGDLSTHTTKYTSLALTQKVFANIRRVEVNAGDVAEGDVSIAHGEVPTVAKEPSISSPTPPTPPLQPSQDIPATSQAQPTPPQSPQGKMIIEVDVDVDVVLEDDKEVADEAKREDETEPVEVQEVVDVVTTAKLITEVVTAASETITAASTNITAAEAQVPAITLTAAPARVTAAPNRRRKGVDKGKGILVEEPKPLKKKQQIKKDEKFARELEVELNKNIDWDEVIDHVKIKAKEDPAVRKYQALKRKPQTKAQSRKNMMLYLKNVAGFKMGYFKGMSYDDIRPIFEAKFNSNVAFLLKTKEQIEEEKSRALKRLNETPAEKAAKRRKLDEESLVKERFSTTKPKNFSNDFLIVTLRAIFDKSDIHAQIWKNQRSVHGQAKVKGWKLLESCGVQIITFTTTQLILLVERKYPLTRFTLDQMLNAVRLEVEEESEVSLELLSLIAEVDADADADVVLEDDKEVADEAKEVADEAKDKGKGILLEEPKPLKKKQQIEQDEKFARELEAELNKNIDWDEVIDHVKIKAKEDHAVKKYQALKRKPQTEAQARKNMMLYLKNVVGFKMDYFKGMSYDDIRPIFKAKFNSSVAFLLKIKEQIEEEESRALKRLNETPAKKAAKWRKLDEEVEELKRHLQIVPNEDDDVYTEATSLAQKVPVVDYQIIELNNKPYYKIIRAADTHQLYVSFLSLLRNFDREDLKALWSLVKERFSIIKPKNFFDDFLLVTLGAMFKKPDIHAQIWKNQRSVHGQAKVKGWKLLESCGVQIITFTARQLIL</sequence>
<comment type="caution">
    <text evidence="3">The sequence shown here is derived from an EMBL/GenBank/DDBJ whole genome shotgun (WGS) entry which is preliminary data.</text>
</comment>
<protein>
    <submittedName>
        <fullName evidence="3">Uncharacterized protein</fullName>
    </submittedName>
</protein>
<name>A0A699IBY2_TANCI</name>
<dbReference type="AlphaFoldDB" id="A0A699IBY2"/>
<evidence type="ECO:0000313" key="3">
    <source>
        <dbReference type="EMBL" id="GEZ38770.1"/>
    </source>
</evidence>
<dbReference type="EMBL" id="BKCJ010272837">
    <property type="protein sequence ID" value="GEZ38770.1"/>
    <property type="molecule type" value="Genomic_DNA"/>
</dbReference>
<feature type="compositionally biased region" description="Low complexity" evidence="2">
    <location>
        <begin position="72"/>
        <end position="83"/>
    </location>
</feature>
<feature type="coiled-coil region" evidence="1">
    <location>
        <begin position="462"/>
        <end position="517"/>
    </location>
</feature>
<organism evidence="3">
    <name type="scientific">Tanacetum cinerariifolium</name>
    <name type="common">Dalmatian daisy</name>
    <name type="synonym">Chrysanthemum cinerariifolium</name>
    <dbReference type="NCBI Taxonomy" id="118510"/>
    <lineage>
        <taxon>Eukaryota</taxon>
        <taxon>Viridiplantae</taxon>
        <taxon>Streptophyta</taxon>
        <taxon>Embryophyta</taxon>
        <taxon>Tracheophyta</taxon>
        <taxon>Spermatophyta</taxon>
        <taxon>Magnoliopsida</taxon>
        <taxon>eudicotyledons</taxon>
        <taxon>Gunneridae</taxon>
        <taxon>Pentapetalae</taxon>
        <taxon>asterids</taxon>
        <taxon>campanulids</taxon>
        <taxon>Asterales</taxon>
        <taxon>Asteraceae</taxon>
        <taxon>Asteroideae</taxon>
        <taxon>Anthemideae</taxon>
        <taxon>Anthemidinae</taxon>
        <taxon>Tanacetum</taxon>
    </lineage>
</organism>
<evidence type="ECO:0000256" key="2">
    <source>
        <dbReference type="SAM" id="MobiDB-lite"/>
    </source>
</evidence>
<proteinExistence type="predicted"/>
<gene>
    <name evidence="3" type="ORF">Tci_510743</name>
</gene>
<evidence type="ECO:0000256" key="1">
    <source>
        <dbReference type="SAM" id="Coils"/>
    </source>
</evidence>
<accession>A0A699IBY2</accession>
<reference evidence="3" key="1">
    <citation type="journal article" date="2019" name="Sci. Rep.">
        <title>Draft genome of Tanacetum cinerariifolium, the natural source of mosquito coil.</title>
        <authorList>
            <person name="Yamashiro T."/>
            <person name="Shiraishi A."/>
            <person name="Satake H."/>
            <person name="Nakayama K."/>
        </authorList>
    </citation>
    <scope>NUCLEOTIDE SEQUENCE</scope>
</reference>